<dbReference type="PANTHER" id="PTHR36181">
    <property type="entry name" value="INTRON-ENCODED ENDONUCLEASE AI3-RELATED"/>
    <property type="match status" value="1"/>
</dbReference>
<proteinExistence type="predicted"/>
<reference evidence="2" key="1">
    <citation type="submission" date="2015-04" db="EMBL/GenBank/DDBJ databases">
        <authorList>
            <person name="Syromyatnikov M.Y."/>
            <person name="Popov V.N."/>
        </authorList>
    </citation>
    <scope>NUCLEOTIDE SEQUENCE</scope>
    <source>
        <strain evidence="2">3608</strain>
    </source>
</reference>
<dbReference type="SUPFAM" id="SSF55608">
    <property type="entry name" value="Homing endonucleases"/>
    <property type="match status" value="1"/>
</dbReference>
<feature type="domain" description="Homing endonuclease LAGLIDADG" evidence="1">
    <location>
        <begin position="1"/>
        <end position="101"/>
    </location>
</feature>
<dbReference type="Gene3D" id="3.10.28.10">
    <property type="entry name" value="Homing endonucleases"/>
    <property type="match status" value="1"/>
</dbReference>
<dbReference type="EMBL" id="KR139916">
    <property type="protein sequence ID" value="AKR17972.1"/>
    <property type="molecule type" value="Genomic_DNA"/>
</dbReference>
<dbReference type="InterPro" id="IPR027434">
    <property type="entry name" value="Homing_endonucl"/>
</dbReference>
<gene>
    <name evidence="2" type="primary">orf112</name>
</gene>
<dbReference type="GO" id="GO:0004519">
    <property type="term" value="F:endonuclease activity"/>
    <property type="evidence" value="ECO:0007669"/>
    <property type="project" value="UniProtKB-KW"/>
</dbReference>
<reference evidence="2" key="2">
    <citation type="journal article" date="2016" name="Mitochondrial DNA">
        <title>The complete mitochondrial genome of the nematode endoparasitic fungus Hirsutella minnesotensis.</title>
        <authorList>
            <person name="Zhang Y.J."/>
            <person name="Zhang S."/>
            <person name="Liu X.Z."/>
        </authorList>
    </citation>
    <scope>NUCLEOTIDE SEQUENCE</scope>
    <source>
        <strain evidence="2">3608</strain>
    </source>
</reference>
<dbReference type="PANTHER" id="PTHR36181:SF3">
    <property type="entry name" value="INTRON-ENCODED DNA ENDONUCLEASE AI5 BETA"/>
    <property type="match status" value="1"/>
</dbReference>
<dbReference type="GeneID" id="25103274"/>
<accession>A0A0U2ET98</accession>
<dbReference type="InterPro" id="IPR004860">
    <property type="entry name" value="LAGLIDADG_dom"/>
</dbReference>
<dbReference type="InterPro" id="IPR051289">
    <property type="entry name" value="LAGLIDADG_Endonuclease"/>
</dbReference>
<dbReference type="AlphaFoldDB" id="A0A0U2ET98"/>
<name>A0A0U2ET98_9HYPO</name>
<evidence type="ECO:0000313" key="2">
    <source>
        <dbReference type="EMBL" id="AKR17972.1"/>
    </source>
</evidence>
<keyword evidence="2" id="KW-0540">Nuclease</keyword>
<keyword evidence="2" id="KW-0378">Hydrolase</keyword>
<keyword evidence="2" id="KW-0255">Endonuclease</keyword>
<dbReference type="GO" id="GO:0005739">
    <property type="term" value="C:mitochondrion"/>
    <property type="evidence" value="ECO:0007669"/>
    <property type="project" value="UniProtKB-ARBA"/>
</dbReference>
<geneLocation type="mitochondrion" evidence="2"/>
<organism evidence="2">
    <name type="scientific">Hirsutella minnesotensis</name>
    <dbReference type="NCBI Taxonomy" id="332947"/>
    <lineage>
        <taxon>Eukaryota</taxon>
        <taxon>Fungi</taxon>
        <taxon>Dikarya</taxon>
        <taxon>Ascomycota</taxon>
        <taxon>Pezizomycotina</taxon>
        <taxon>Sordariomycetes</taxon>
        <taxon>Hypocreomycetidae</taxon>
        <taxon>Hypocreales</taxon>
        <taxon>Ophiocordycipitaceae</taxon>
        <taxon>Hirsutella</taxon>
    </lineage>
</organism>
<sequence length="112" mass="13155">MVGFSTGEKNFFIVIQNSKTKSGIAASLRFSIAQDLRDLFLLESFQHFFEYGYVAKYKNRRVCEFIITKINHLVNHVIPFFSDKHNIIGPKNFYFLDFKNAAFIIKNKEHLK</sequence>
<protein>
    <submittedName>
        <fullName evidence="2">LAGLIDADG endonuclease</fullName>
    </submittedName>
</protein>
<keyword evidence="2" id="KW-0496">Mitochondrion</keyword>
<dbReference type="Pfam" id="PF00961">
    <property type="entry name" value="LAGLIDADG_1"/>
    <property type="match status" value="1"/>
</dbReference>
<dbReference type="RefSeq" id="YP_009160643.1">
    <property type="nucleotide sequence ID" value="NC_027660.1"/>
</dbReference>
<evidence type="ECO:0000259" key="1">
    <source>
        <dbReference type="Pfam" id="PF00961"/>
    </source>
</evidence>